<reference evidence="4" key="1">
    <citation type="journal article" date="2019" name="Int. J. Syst. Evol. Microbiol.">
        <title>The Global Catalogue of Microorganisms (GCM) 10K type strain sequencing project: providing services to taxonomists for standard genome sequencing and annotation.</title>
        <authorList>
            <consortium name="The Broad Institute Genomics Platform"/>
            <consortium name="The Broad Institute Genome Sequencing Center for Infectious Disease"/>
            <person name="Wu L."/>
            <person name="Ma J."/>
        </authorList>
    </citation>
    <scope>NUCLEOTIDE SEQUENCE [LARGE SCALE GENOMIC DNA]</scope>
    <source>
        <strain evidence="4">KCTC 42805</strain>
    </source>
</reference>
<dbReference type="SUPFAM" id="SSF51735">
    <property type="entry name" value="NAD(P)-binding Rossmann-fold domains"/>
    <property type="match status" value="1"/>
</dbReference>
<dbReference type="InterPro" id="IPR002364">
    <property type="entry name" value="Quin_OxRdtase/zeta-crystal_CS"/>
</dbReference>
<dbReference type="Gene3D" id="3.90.180.10">
    <property type="entry name" value="Medium-chain alcohol dehydrogenases, catalytic domain"/>
    <property type="match status" value="1"/>
</dbReference>
<evidence type="ECO:0000259" key="2">
    <source>
        <dbReference type="SMART" id="SM00829"/>
    </source>
</evidence>
<accession>A0ABW5MC37</accession>
<dbReference type="PANTHER" id="PTHR11695">
    <property type="entry name" value="ALCOHOL DEHYDROGENASE RELATED"/>
    <property type="match status" value="1"/>
</dbReference>
<dbReference type="Pfam" id="PF08240">
    <property type="entry name" value="ADH_N"/>
    <property type="match status" value="1"/>
</dbReference>
<dbReference type="EC" id="1.-.-.-" evidence="3"/>
<dbReference type="InterPro" id="IPR011032">
    <property type="entry name" value="GroES-like_sf"/>
</dbReference>
<gene>
    <name evidence="3" type="ORF">ACFSUS_26630</name>
</gene>
<dbReference type="GO" id="GO:0016491">
    <property type="term" value="F:oxidoreductase activity"/>
    <property type="evidence" value="ECO:0007669"/>
    <property type="project" value="UniProtKB-KW"/>
</dbReference>
<evidence type="ECO:0000256" key="1">
    <source>
        <dbReference type="ARBA" id="ARBA00023002"/>
    </source>
</evidence>
<evidence type="ECO:0000313" key="4">
    <source>
        <dbReference type="Proteomes" id="UP001597469"/>
    </source>
</evidence>
<dbReference type="PANTHER" id="PTHR11695:SF294">
    <property type="entry name" value="RETICULON-4-INTERACTING PROTEIN 1, MITOCHONDRIAL"/>
    <property type="match status" value="1"/>
</dbReference>
<dbReference type="PROSITE" id="PS01162">
    <property type="entry name" value="QOR_ZETA_CRYSTAL"/>
    <property type="match status" value="1"/>
</dbReference>
<dbReference type="InterPro" id="IPR036291">
    <property type="entry name" value="NAD(P)-bd_dom_sf"/>
</dbReference>
<dbReference type="RefSeq" id="WP_381527725.1">
    <property type="nucleotide sequence ID" value="NZ_JBHULN010000025.1"/>
</dbReference>
<dbReference type="SMART" id="SM00829">
    <property type="entry name" value="PKS_ER"/>
    <property type="match status" value="1"/>
</dbReference>
<keyword evidence="1 3" id="KW-0560">Oxidoreductase</keyword>
<dbReference type="SUPFAM" id="SSF50129">
    <property type="entry name" value="GroES-like"/>
    <property type="match status" value="1"/>
</dbReference>
<feature type="domain" description="Enoyl reductase (ER)" evidence="2">
    <location>
        <begin position="10"/>
        <end position="308"/>
    </location>
</feature>
<dbReference type="InterPro" id="IPR013154">
    <property type="entry name" value="ADH-like_N"/>
</dbReference>
<dbReference type="InterPro" id="IPR050700">
    <property type="entry name" value="YIM1/Zinc_Alcohol_DH_Fams"/>
</dbReference>
<organism evidence="3 4">
    <name type="scientific">Spirosoma soli</name>
    <dbReference type="NCBI Taxonomy" id="1770529"/>
    <lineage>
        <taxon>Bacteria</taxon>
        <taxon>Pseudomonadati</taxon>
        <taxon>Bacteroidota</taxon>
        <taxon>Cytophagia</taxon>
        <taxon>Cytophagales</taxon>
        <taxon>Cytophagaceae</taxon>
        <taxon>Spirosoma</taxon>
    </lineage>
</organism>
<comment type="caution">
    <text evidence="3">The sequence shown here is derived from an EMBL/GenBank/DDBJ whole genome shotgun (WGS) entry which is preliminary data.</text>
</comment>
<keyword evidence="4" id="KW-1185">Reference proteome</keyword>
<protein>
    <submittedName>
        <fullName evidence="3">NADP-dependent oxidoreductase</fullName>
        <ecNumber evidence="3">1.-.-.-</ecNumber>
    </submittedName>
</protein>
<dbReference type="Proteomes" id="UP001597469">
    <property type="component" value="Unassembled WGS sequence"/>
</dbReference>
<proteinExistence type="predicted"/>
<dbReference type="CDD" id="cd05289">
    <property type="entry name" value="MDR_like_2"/>
    <property type="match status" value="1"/>
</dbReference>
<dbReference type="Gene3D" id="3.40.50.720">
    <property type="entry name" value="NAD(P)-binding Rossmann-like Domain"/>
    <property type="match status" value="1"/>
</dbReference>
<name>A0ABW5MC37_9BACT</name>
<sequence>MKAVVLNDWGGVENFAIQDVPKPSIQPDQVLVQVKAFGVNPADFKTRTGSTPYSKNYTHPIILGWDIAGEVIEVGTEVTSFKPGDAVYGMVNFPEPGNAYAEYVASPAAHLALKPAQLTFEEAAAAPLAVLTAWQGLTEHGQLKAGEKVLIQAASGGVGHLAVQLAKALGAHVIGTASGKNEAFVRTLGTDEFIDYTTTNVETAVIDADLVFDTAGADTIFSSAKVLKPNGRLISIAYSAMDKVLAVRSDIHAERILVHTSGNDLAIINQLIADGKLKIEVNEVLPAEKIGDAHHRLESRRTTGKIVLTFE</sequence>
<dbReference type="Pfam" id="PF13602">
    <property type="entry name" value="ADH_zinc_N_2"/>
    <property type="match status" value="1"/>
</dbReference>
<evidence type="ECO:0000313" key="3">
    <source>
        <dbReference type="EMBL" id="MFD2574239.1"/>
    </source>
</evidence>
<dbReference type="InterPro" id="IPR020843">
    <property type="entry name" value="ER"/>
</dbReference>
<dbReference type="EMBL" id="JBHULN010000025">
    <property type="protein sequence ID" value="MFD2574239.1"/>
    <property type="molecule type" value="Genomic_DNA"/>
</dbReference>